<dbReference type="OrthoDB" id="6887408at2"/>
<accession>A0A1H1D2P7</accession>
<name>A0A1H1D2P7_9PSED</name>
<evidence type="ECO:0000313" key="1">
    <source>
        <dbReference type="EMBL" id="SDQ70428.1"/>
    </source>
</evidence>
<sequence>MDLIELIWPAMEPLTSQELKLQDARHKQDIAKINIARWAVDTDAALEEARRLDDAESDRRKTADSKASIYLAAVTALTPVLASLLPSIWSDKSTISFSVCSLAIFFLATLYLFRAGIWAFETLRVSTSSRVDATDLASLWSAATPKPELVKKLLIAVRYNHAGANRKVSCIKMTHAFLLRAFLAFILLLIVQVAWTPAGQLIALVIATVRCFN</sequence>
<proteinExistence type="predicted"/>
<gene>
    <name evidence="1" type="ORF">SAMN04490195_1505</name>
</gene>
<evidence type="ECO:0000313" key="2">
    <source>
        <dbReference type="Proteomes" id="UP000199570"/>
    </source>
</evidence>
<dbReference type="RefSeq" id="WP_090319427.1">
    <property type="nucleotide sequence ID" value="NZ_FNKJ01000003.1"/>
</dbReference>
<reference evidence="2" key="1">
    <citation type="submission" date="2016-10" db="EMBL/GenBank/DDBJ databases">
        <authorList>
            <person name="Varghese N."/>
            <person name="Submissions S."/>
        </authorList>
    </citation>
    <scope>NUCLEOTIDE SEQUENCE [LARGE SCALE GENOMIC DNA]</scope>
    <source>
        <strain evidence="2">BS3775</strain>
    </source>
</reference>
<dbReference type="Proteomes" id="UP000199570">
    <property type="component" value="Unassembled WGS sequence"/>
</dbReference>
<dbReference type="EMBL" id="FNKJ01000003">
    <property type="protein sequence ID" value="SDQ70428.1"/>
    <property type="molecule type" value="Genomic_DNA"/>
</dbReference>
<organism evidence="1 2">
    <name type="scientific">Pseudomonas moorei</name>
    <dbReference type="NCBI Taxonomy" id="395599"/>
    <lineage>
        <taxon>Bacteria</taxon>
        <taxon>Pseudomonadati</taxon>
        <taxon>Pseudomonadota</taxon>
        <taxon>Gammaproteobacteria</taxon>
        <taxon>Pseudomonadales</taxon>
        <taxon>Pseudomonadaceae</taxon>
        <taxon>Pseudomonas</taxon>
    </lineage>
</organism>
<dbReference type="AlphaFoldDB" id="A0A1H1D2P7"/>
<keyword evidence="2" id="KW-1185">Reference proteome</keyword>
<protein>
    <submittedName>
        <fullName evidence="1">Uncharacterized protein</fullName>
    </submittedName>
</protein>